<protein>
    <recommendedName>
        <fullName evidence="3">Sarcosine oxidase subunit gamma</fullName>
    </recommendedName>
</protein>
<dbReference type="EMBL" id="JACTVA010000098">
    <property type="protein sequence ID" value="MBC9210075.1"/>
    <property type="molecule type" value="Genomic_DNA"/>
</dbReference>
<organism evidence="1 2">
    <name type="scientific">Teichococcus aerophilus</name>
    <dbReference type="NCBI Taxonomy" id="1224513"/>
    <lineage>
        <taxon>Bacteria</taxon>
        <taxon>Pseudomonadati</taxon>
        <taxon>Pseudomonadota</taxon>
        <taxon>Alphaproteobacteria</taxon>
        <taxon>Acetobacterales</taxon>
        <taxon>Roseomonadaceae</taxon>
        <taxon>Roseomonas</taxon>
    </lineage>
</organism>
<dbReference type="Proteomes" id="UP000626026">
    <property type="component" value="Unassembled WGS sequence"/>
</dbReference>
<reference evidence="1 2" key="1">
    <citation type="journal article" date="2013" name="Int. J. Syst. Evol. Microbiol.">
        <title>Roseomonas aerophila sp. nov., isolated from air.</title>
        <authorList>
            <person name="Kim S.J."/>
            <person name="Weon H.Y."/>
            <person name="Ahn J.H."/>
            <person name="Hong S.B."/>
            <person name="Seok S.J."/>
            <person name="Whang K.S."/>
            <person name="Kwon S.W."/>
        </authorList>
    </citation>
    <scope>NUCLEOTIDE SEQUENCE [LARGE SCALE GENOMIC DNA]</scope>
    <source>
        <strain evidence="1 2">NBRC 108923</strain>
    </source>
</reference>
<comment type="caution">
    <text evidence="1">The sequence shown here is derived from an EMBL/GenBank/DDBJ whole genome shotgun (WGS) entry which is preliminary data.</text>
</comment>
<proteinExistence type="predicted"/>
<sequence>RRGQAAALAAAARAAWGVELPVVPRHGGDARLGFLWAGPEQWLALAPDAPEPLEQELRGKLDGLASVAEQGDGRVLLHLSGPRARDLLAKLVAVDLHPRAFRAGDTAITLAAHIGVQLWQVDEAPAYRLLAFRGFAGSLSAAIVAAGEEYGIEVLARG</sequence>
<accession>A0ABR7RTV6</accession>
<dbReference type="Pfam" id="PF04268">
    <property type="entry name" value="SoxG"/>
    <property type="match status" value="1"/>
</dbReference>
<dbReference type="RefSeq" id="WP_187787189.1">
    <property type="nucleotide sequence ID" value="NZ_JACTVA010000098.1"/>
</dbReference>
<dbReference type="InterPro" id="IPR007375">
    <property type="entry name" value="SoxG"/>
</dbReference>
<feature type="non-terminal residue" evidence="1">
    <location>
        <position position="1"/>
    </location>
</feature>
<name>A0ABR7RTV6_9PROT</name>
<evidence type="ECO:0000313" key="2">
    <source>
        <dbReference type="Proteomes" id="UP000626026"/>
    </source>
</evidence>
<keyword evidence="2" id="KW-1185">Reference proteome</keyword>
<dbReference type="Gene3D" id="3.30.1360.120">
    <property type="entry name" value="Probable tRNA modification gtpase trme, domain 1"/>
    <property type="match status" value="1"/>
</dbReference>
<dbReference type="Gene3D" id="3.30.70.1520">
    <property type="entry name" value="Heterotetrameric sarcosine oxidase"/>
    <property type="match status" value="1"/>
</dbReference>
<evidence type="ECO:0000313" key="1">
    <source>
        <dbReference type="EMBL" id="MBC9210075.1"/>
    </source>
</evidence>
<dbReference type="SUPFAM" id="SSF103025">
    <property type="entry name" value="Folate-binding domain"/>
    <property type="match status" value="1"/>
</dbReference>
<evidence type="ECO:0008006" key="3">
    <source>
        <dbReference type="Google" id="ProtNLM"/>
    </source>
</evidence>
<dbReference type="InterPro" id="IPR027266">
    <property type="entry name" value="TrmE/GcvT-like"/>
</dbReference>
<gene>
    <name evidence="1" type="ORF">IBL26_24835</name>
</gene>